<accession>A0A1V6MHG6</accession>
<dbReference type="GO" id="GO:0005506">
    <property type="term" value="F:iron ion binding"/>
    <property type="evidence" value="ECO:0007669"/>
    <property type="project" value="InterPro"/>
</dbReference>
<proteinExistence type="inferred from homology"/>
<dbReference type="PRINTS" id="PR00359">
    <property type="entry name" value="BP450"/>
</dbReference>
<dbReference type="InterPro" id="IPR002397">
    <property type="entry name" value="Cyt_P450_B"/>
</dbReference>
<dbReference type="Proteomes" id="UP000184286">
    <property type="component" value="Unassembled WGS sequence"/>
</dbReference>
<dbReference type="AlphaFoldDB" id="A0A1V6MHG6"/>
<reference evidence="2 3" key="2">
    <citation type="submission" date="2017-02" db="EMBL/GenBank/DDBJ databases">
        <title>Draft genome sequence of Streptomyces phaeoluteigriseus type strain DSM41896.</title>
        <authorList>
            <person name="Salih T.S."/>
            <person name="Algora Gallardo L."/>
            <person name="Melo Santos T."/>
            <person name="Filgueira Martinez S."/>
            <person name="Herron P.R."/>
        </authorList>
    </citation>
    <scope>NUCLEOTIDE SEQUENCE [LARGE SCALE GENOMIC DNA]</scope>
    <source>
        <strain evidence="2 3">DSM 41896</strain>
    </source>
</reference>
<dbReference type="GO" id="GO:0020037">
    <property type="term" value="F:heme binding"/>
    <property type="evidence" value="ECO:0007669"/>
    <property type="project" value="InterPro"/>
</dbReference>
<gene>
    <name evidence="2" type="ORF">BM536_038020</name>
</gene>
<dbReference type="EMBL" id="MPOH02000053">
    <property type="protein sequence ID" value="OQD51788.1"/>
    <property type="molecule type" value="Genomic_DNA"/>
</dbReference>
<reference evidence="3" key="1">
    <citation type="submission" date="2016-11" db="EMBL/GenBank/DDBJ databases">
        <authorList>
            <person name="Schniete J.K."/>
            <person name="Salih T."/>
            <person name="Algora Gallardo L."/>
            <person name="Martinez Fernandez S."/>
            <person name="Herron P.R."/>
        </authorList>
    </citation>
    <scope>NUCLEOTIDE SEQUENCE [LARGE SCALE GENOMIC DNA]</scope>
    <source>
        <strain evidence="3">DSM 41896</strain>
    </source>
</reference>
<sequence length="416" mass="45865">MTTYPPDRHDFSRSAPVRLWEDCFASEPHRYYAALSAQGPIGWAELAPGVPAYLVTDRRAALDVLHDEETFTHDPRAWEETVPADSPVLGMMRWRPNALFADGAAHVRYRTTLIDVFDLVEPHDLRARVHRAVRLLVDRIGQHGRADLVADFSRPLMALVFNDLFGLPDSAGDRLEAGLGKMMEGGAQAAEGEAEYGRYVLELIAAKAERPGDDLPSRLLSHPAGLTGEEVTWQVFLTLGAGYEPTANLLSNTLSRILGNPLYYSTLTSGARPVMDAVVEVLHHETPLSNYGIYYARRPVAFHGVWLRDAVPVVVSYGALGLLAEREGTAGRHPNDASHLSWGAGSHACPVKQHTLLIVTEAIERLTQWLPDLDPVLPRERLSWRPGPFHRSLTALPVRFSPRGADRPADRAGVPS</sequence>
<dbReference type="STRING" id="114686.BM536_038020"/>
<dbReference type="InterPro" id="IPR036396">
    <property type="entry name" value="Cyt_P450_sf"/>
</dbReference>
<dbReference type="SUPFAM" id="SSF48264">
    <property type="entry name" value="Cytochrome P450"/>
    <property type="match status" value="1"/>
</dbReference>
<comment type="caution">
    <text evidence="2">The sequence shown here is derived from an EMBL/GenBank/DDBJ whole genome shotgun (WGS) entry which is preliminary data.</text>
</comment>
<evidence type="ECO:0000313" key="2">
    <source>
        <dbReference type="EMBL" id="OQD51788.1"/>
    </source>
</evidence>
<dbReference type="OrthoDB" id="4133219at2"/>
<evidence type="ECO:0000313" key="3">
    <source>
        <dbReference type="Proteomes" id="UP000184286"/>
    </source>
</evidence>
<name>A0A1V6MHG6_9ACTN</name>
<protein>
    <submittedName>
        <fullName evidence="2">Cytochrome</fullName>
    </submittedName>
</protein>
<dbReference type="Gene3D" id="1.10.630.10">
    <property type="entry name" value="Cytochrome P450"/>
    <property type="match status" value="1"/>
</dbReference>
<dbReference type="RefSeq" id="WP_073499673.1">
    <property type="nucleotide sequence ID" value="NZ_MPOH02000053.1"/>
</dbReference>
<dbReference type="PANTHER" id="PTHR46696">
    <property type="entry name" value="P450, PUTATIVE (EUROFUNG)-RELATED"/>
    <property type="match status" value="1"/>
</dbReference>
<organism evidence="2 3">
    <name type="scientific">Streptomyces phaeoluteigriseus</name>
    <dbReference type="NCBI Taxonomy" id="114686"/>
    <lineage>
        <taxon>Bacteria</taxon>
        <taxon>Bacillati</taxon>
        <taxon>Actinomycetota</taxon>
        <taxon>Actinomycetes</taxon>
        <taxon>Kitasatosporales</taxon>
        <taxon>Streptomycetaceae</taxon>
        <taxon>Streptomyces</taxon>
        <taxon>Streptomyces aurantiacus group</taxon>
    </lineage>
</organism>
<comment type="similarity">
    <text evidence="1">Belongs to the cytochrome P450 family.</text>
</comment>
<dbReference type="GO" id="GO:0004497">
    <property type="term" value="F:monooxygenase activity"/>
    <property type="evidence" value="ECO:0007669"/>
    <property type="project" value="InterPro"/>
</dbReference>
<dbReference type="GO" id="GO:0016705">
    <property type="term" value="F:oxidoreductase activity, acting on paired donors, with incorporation or reduction of molecular oxygen"/>
    <property type="evidence" value="ECO:0007669"/>
    <property type="project" value="InterPro"/>
</dbReference>
<evidence type="ECO:0000256" key="1">
    <source>
        <dbReference type="ARBA" id="ARBA00010617"/>
    </source>
</evidence>
<dbReference type="PANTHER" id="PTHR46696:SF1">
    <property type="entry name" value="CYTOCHROME P450 YJIB-RELATED"/>
    <property type="match status" value="1"/>
</dbReference>